<evidence type="ECO:0000313" key="2">
    <source>
        <dbReference type="Proteomes" id="UP000093173"/>
    </source>
</evidence>
<evidence type="ECO:0000313" key="1">
    <source>
        <dbReference type="EMBL" id="OCH75894.1"/>
    </source>
</evidence>
<dbReference type="EMBL" id="MAJZ01000499">
    <property type="protein sequence ID" value="OCH75894.1"/>
    <property type="molecule type" value="Genomic_DNA"/>
</dbReference>
<protein>
    <submittedName>
        <fullName evidence="1">Ribosome recycling factor</fullName>
    </submittedName>
</protein>
<reference evidence="2" key="1">
    <citation type="submission" date="2016-06" db="EMBL/GenBank/DDBJ databases">
        <authorList>
            <person name="Hehemann J.-H."/>
            <person name="Arevalo P."/>
            <person name="Datta M.S."/>
            <person name="Polz M.F."/>
        </authorList>
    </citation>
    <scope>NUCLEOTIDE SEQUENCE [LARGE SCALE GENOMIC DNA]</scope>
    <source>
        <strain evidence="2">9CSC122</strain>
    </source>
</reference>
<dbReference type="Proteomes" id="UP000093173">
    <property type="component" value="Unassembled WGS sequence"/>
</dbReference>
<comment type="caution">
    <text evidence="1">The sequence shown here is derived from an EMBL/GenBank/DDBJ whole genome shotgun (WGS) entry which is preliminary data.</text>
</comment>
<sequence length="130" mass="14740">MTDETVLVPLPSLIHRLGGERVKQLKHVASQYDCTLNRVRRSRHWQVTGTVSSLTQFLDVLKSLEEESLRSVIKKIESILVSSSLPLESMEARLVKIIDTHPSITLNELMQKTSCSLAQARRARFESDIL</sequence>
<keyword evidence="2" id="KW-1185">Reference proteome</keyword>
<dbReference type="AlphaFoldDB" id="A0A1B9QZ51"/>
<organism evidence="1 2">
    <name type="scientific">Vibrio genomosp. F10</name>
    <dbReference type="NCBI Taxonomy" id="723171"/>
    <lineage>
        <taxon>Bacteria</taxon>
        <taxon>Pseudomonadati</taxon>
        <taxon>Pseudomonadota</taxon>
        <taxon>Gammaproteobacteria</taxon>
        <taxon>Vibrionales</taxon>
        <taxon>Vibrionaceae</taxon>
        <taxon>Vibrio</taxon>
    </lineage>
</organism>
<name>A0A1B9QZ51_9VIBR</name>
<dbReference type="InterPro" id="IPR022253">
    <property type="entry name" value="Ribosome_recyc_fac_bac"/>
</dbReference>
<dbReference type="Pfam" id="PF12614">
    <property type="entry name" value="RRF_GI"/>
    <property type="match status" value="1"/>
</dbReference>
<gene>
    <name evidence="1" type="ORF">A6E14_01715</name>
</gene>
<dbReference type="RefSeq" id="WP_017037612.1">
    <property type="nucleotide sequence ID" value="NZ_JBNGCH010000499.1"/>
</dbReference>
<proteinExistence type="predicted"/>
<accession>A0A1B9QZ51</accession>